<evidence type="ECO:0000313" key="2">
    <source>
        <dbReference type="WBParaSite" id="SVE_0227500.1"/>
    </source>
</evidence>
<proteinExistence type="predicted"/>
<dbReference type="Proteomes" id="UP000035680">
    <property type="component" value="Unassembled WGS sequence"/>
</dbReference>
<sequence length="87" mass="10310">MNVKNFRNVVKLACSIFQLNLNEAEDLFYLYKILLRLTFTQKSIKLLSDVMLNCEICKFAVKYSMDSSSNVYFYENNKRSFHSKYPS</sequence>
<accession>A0A0K0F0G1</accession>
<reference evidence="2" key="2">
    <citation type="submission" date="2015-08" db="UniProtKB">
        <authorList>
            <consortium name="WormBaseParasite"/>
        </authorList>
    </citation>
    <scope>IDENTIFICATION</scope>
</reference>
<organism evidence="1 2">
    <name type="scientific">Strongyloides venezuelensis</name>
    <name type="common">Threadworm</name>
    <dbReference type="NCBI Taxonomy" id="75913"/>
    <lineage>
        <taxon>Eukaryota</taxon>
        <taxon>Metazoa</taxon>
        <taxon>Ecdysozoa</taxon>
        <taxon>Nematoda</taxon>
        <taxon>Chromadorea</taxon>
        <taxon>Rhabditida</taxon>
        <taxon>Tylenchina</taxon>
        <taxon>Panagrolaimomorpha</taxon>
        <taxon>Strongyloidoidea</taxon>
        <taxon>Strongyloididae</taxon>
        <taxon>Strongyloides</taxon>
    </lineage>
</organism>
<dbReference type="AlphaFoldDB" id="A0A0K0F0G1"/>
<name>A0A0K0F0G1_STRVS</name>
<keyword evidence="1" id="KW-1185">Reference proteome</keyword>
<evidence type="ECO:0000313" key="1">
    <source>
        <dbReference type="Proteomes" id="UP000035680"/>
    </source>
</evidence>
<protein>
    <submittedName>
        <fullName evidence="2">Uncharacterized protein</fullName>
    </submittedName>
</protein>
<reference evidence="1" key="1">
    <citation type="submission" date="2014-07" db="EMBL/GenBank/DDBJ databases">
        <authorList>
            <person name="Martin A.A"/>
            <person name="De Silva N."/>
        </authorList>
    </citation>
    <scope>NUCLEOTIDE SEQUENCE</scope>
</reference>
<dbReference type="WBParaSite" id="SVE_0227500.1">
    <property type="protein sequence ID" value="SVE_0227500.1"/>
    <property type="gene ID" value="SVE_0227500"/>
</dbReference>